<dbReference type="EMBL" id="MU266331">
    <property type="protein sequence ID" value="KAH7930571.1"/>
    <property type="molecule type" value="Genomic_DNA"/>
</dbReference>
<organism evidence="1 2">
    <name type="scientific">Leucogyrophana mollusca</name>
    <dbReference type="NCBI Taxonomy" id="85980"/>
    <lineage>
        <taxon>Eukaryota</taxon>
        <taxon>Fungi</taxon>
        <taxon>Dikarya</taxon>
        <taxon>Basidiomycota</taxon>
        <taxon>Agaricomycotina</taxon>
        <taxon>Agaricomycetes</taxon>
        <taxon>Agaricomycetidae</taxon>
        <taxon>Boletales</taxon>
        <taxon>Boletales incertae sedis</taxon>
        <taxon>Leucogyrophana</taxon>
    </lineage>
</organism>
<sequence length="154" mass="17964">MHEVCPVRQCPPRRSVYHLLSSSSFYRADSNSNRCNLCPLKFREFLPLKQRCALLSAFRYFSVESDRGISLGLFMLLLYFQPLAMCNRRCLAPSFSIAAECHSETHVSTFRPARQYPRRRHAMHALDFMPLADVDIRFSVISLLRFRSPTRPFN</sequence>
<comment type="caution">
    <text evidence="1">The sequence shown here is derived from an EMBL/GenBank/DDBJ whole genome shotgun (WGS) entry which is preliminary data.</text>
</comment>
<evidence type="ECO:0000313" key="2">
    <source>
        <dbReference type="Proteomes" id="UP000790709"/>
    </source>
</evidence>
<keyword evidence="2" id="KW-1185">Reference proteome</keyword>
<proteinExistence type="predicted"/>
<name>A0ACB8BZM7_9AGAM</name>
<gene>
    <name evidence="1" type="ORF">BV22DRAFT_58372</name>
</gene>
<evidence type="ECO:0000313" key="1">
    <source>
        <dbReference type="EMBL" id="KAH7930571.1"/>
    </source>
</evidence>
<protein>
    <submittedName>
        <fullName evidence="1">Uncharacterized protein</fullName>
    </submittedName>
</protein>
<reference evidence="1" key="1">
    <citation type="journal article" date="2021" name="New Phytol.">
        <title>Evolutionary innovations through gain and loss of genes in the ectomycorrhizal Boletales.</title>
        <authorList>
            <person name="Wu G."/>
            <person name="Miyauchi S."/>
            <person name="Morin E."/>
            <person name="Kuo A."/>
            <person name="Drula E."/>
            <person name="Varga T."/>
            <person name="Kohler A."/>
            <person name="Feng B."/>
            <person name="Cao Y."/>
            <person name="Lipzen A."/>
            <person name="Daum C."/>
            <person name="Hundley H."/>
            <person name="Pangilinan J."/>
            <person name="Johnson J."/>
            <person name="Barry K."/>
            <person name="LaButti K."/>
            <person name="Ng V."/>
            <person name="Ahrendt S."/>
            <person name="Min B."/>
            <person name="Choi I.G."/>
            <person name="Park H."/>
            <person name="Plett J.M."/>
            <person name="Magnuson J."/>
            <person name="Spatafora J.W."/>
            <person name="Nagy L.G."/>
            <person name="Henrissat B."/>
            <person name="Grigoriev I.V."/>
            <person name="Yang Z.L."/>
            <person name="Xu J."/>
            <person name="Martin F.M."/>
        </authorList>
    </citation>
    <scope>NUCLEOTIDE SEQUENCE</scope>
    <source>
        <strain evidence="1">KUC20120723A-06</strain>
    </source>
</reference>
<accession>A0ACB8BZM7</accession>
<dbReference type="Proteomes" id="UP000790709">
    <property type="component" value="Unassembled WGS sequence"/>
</dbReference>